<gene>
    <name evidence="1" type="ORF">HKBW3S33_01845</name>
</gene>
<reference evidence="1 2" key="1">
    <citation type="journal article" date="2020" name="Front. Microbiol.">
        <title>Single-cell genomics of novel Actinobacteria with the Wood-Ljungdahl pathway discovered in a serpentinizing system.</title>
        <authorList>
            <person name="Merino N."/>
            <person name="Kawai M."/>
            <person name="Boyd E.S."/>
            <person name="Colman D.R."/>
            <person name="McGlynn S.E."/>
            <person name="Nealson K.H."/>
            <person name="Kurokawa K."/>
            <person name="Hongoh Y."/>
        </authorList>
    </citation>
    <scope>NUCLEOTIDE SEQUENCE [LARGE SCALE GENOMIC DNA]</scope>
    <source>
        <strain evidence="1 2">S33</strain>
    </source>
</reference>
<dbReference type="Proteomes" id="UP000591948">
    <property type="component" value="Unassembled WGS sequence"/>
</dbReference>
<dbReference type="EMBL" id="BLRY01000218">
    <property type="protein sequence ID" value="GFP28430.1"/>
    <property type="molecule type" value="Genomic_DNA"/>
</dbReference>
<evidence type="ECO:0000313" key="1">
    <source>
        <dbReference type="EMBL" id="GFP28430.1"/>
    </source>
</evidence>
<proteinExistence type="predicted"/>
<organism evidence="1 2">
    <name type="scientific">Candidatus Hakubella thermalkaliphila</name>
    <dbReference type="NCBI Taxonomy" id="2754717"/>
    <lineage>
        <taxon>Bacteria</taxon>
        <taxon>Bacillati</taxon>
        <taxon>Actinomycetota</taxon>
        <taxon>Actinomycetota incertae sedis</taxon>
        <taxon>Candidatus Hakubellales</taxon>
        <taxon>Candidatus Hakubellaceae</taxon>
        <taxon>Candidatus Hakubella</taxon>
    </lineage>
</organism>
<feature type="non-terminal residue" evidence="1">
    <location>
        <position position="28"/>
    </location>
</feature>
<evidence type="ECO:0000313" key="2">
    <source>
        <dbReference type="Proteomes" id="UP000591948"/>
    </source>
</evidence>
<accession>A0A6V8P8N5</accession>
<name>A0A6V8P8N5_9ACTN</name>
<comment type="caution">
    <text evidence="1">The sequence shown here is derived from an EMBL/GenBank/DDBJ whole genome shotgun (WGS) entry which is preliminary data.</text>
</comment>
<keyword evidence="2" id="KW-1185">Reference proteome</keyword>
<dbReference type="AlphaFoldDB" id="A0A6V8P8N5"/>
<sequence>MEEVYQIVADSPASMVHTWDNVTEDMTP</sequence>
<protein>
    <submittedName>
        <fullName evidence="1">Uncharacterized protein</fullName>
    </submittedName>
</protein>